<reference evidence="1 2" key="1">
    <citation type="submission" date="2017-03" db="EMBL/GenBank/DDBJ databases">
        <title>WGS assembly of Porphyra umbilicalis.</title>
        <authorList>
            <person name="Brawley S.H."/>
            <person name="Blouin N.A."/>
            <person name="Ficko-Blean E."/>
            <person name="Wheeler G.L."/>
            <person name="Lohr M."/>
            <person name="Goodson H.V."/>
            <person name="Jenkins J.W."/>
            <person name="Blaby-Haas C.E."/>
            <person name="Helliwell K.E."/>
            <person name="Chan C."/>
            <person name="Marriage T."/>
            <person name="Bhattacharya D."/>
            <person name="Klein A.S."/>
            <person name="Badis Y."/>
            <person name="Brodie J."/>
            <person name="Cao Y."/>
            <person name="Collen J."/>
            <person name="Dittami S.M."/>
            <person name="Gachon C.M."/>
            <person name="Green B.R."/>
            <person name="Karpowicz S."/>
            <person name="Kim J.W."/>
            <person name="Kudahl U."/>
            <person name="Lin S."/>
            <person name="Michel G."/>
            <person name="Mittag M."/>
            <person name="Olson B.J."/>
            <person name="Pangilinan J."/>
            <person name="Peng Y."/>
            <person name="Qiu H."/>
            <person name="Shu S."/>
            <person name="Singer J.T."/>
            <person name="Smith A.G."/>
            <person name="Sprecher B.N."/>
            <person name="Wagner V."/>
            <person name="Wang W."/>
            <person name="Wang Z.-Y."/>
            <person name="Yan J."/>
            <person name="Yarish C."/>
            <person name="Zoeuner-Riek S."/>
            <person name="Zhuang Y."/>
            <person name="Zou Y."/>
            <person name="Lindquist E.A."/>
            <person name="Grimwood J."/>
            <person name="Barry K."/>
            <person name="Rokhsar D.S."/>
            <person name="Schmutz J."/>
            <person name="Stiller J.W."/>
            <person name="Grossman A.R."/>
            <person name="Prochnik S.E."/>
        </authorList>
    </citation>
    <scope>NUCLEOTIDE SEQUENCE [LARGE SCALE GENOMIC DNA]</scope>
    <source>
        <strain evidence="1">4086291</strain>
    </source>
</reference>
<dbReference type="AlphaFoldDB" id="A0A1X6P7Y5"/>
<gene>
    <name evidence="1" type="ORF">BU14_0166s0039</name>
</gene>
<accession>A0A1X6P7Y5</accession>
<name>A0A1X6P7Y5_PORUM</name>
<proteinExistence type="predicted"/>
<keyword evidence="2" id="KW-1185">Reference proteome</keyword>
<dbReference type="EMBL" id="KV918849">
    <property type="protein sequence ID" value="OSX76999.1"/>
    <property type="molecule type" value="Genomic_DNA"/>
</dbReference>
<protein>
    <submittedName>
        <fullName evidence="1">Uncharacterized protein</fullName>
    </submittedName>
</protein>
<evidence type="ECO:0000313" key="1">
    <source>
        <dbReference type="EMBL" id="OSX76999.1"/>
    </source>
</evidence>
<dbReference type="Proteomes" id="UP000218209">
    <property type="component" value="Unassembled WGS sequence"/>
</dbReference>
<organism evidence="1 2">
    <name type="scientific">Porphyra umbilicalis</name>
    <name type="common">Purple laver</name>
    <name type="synonym">Red alga</name>
    <dbReference type="NCBI Taxonomy" id="2786"/>
    <lineage>
        <taxon>Eukaryota</taxon>
        <taxon>Rhodophyta</taxon>
        <taxon>Bangiophyceae</taxon>
        <taxon>Bangiales</taxon>
        <taxon>Bangiaceae</taxon>
        <taxon>Porphyra</taxon>
    </lineage>
</organism>
<sequence>MKARSTAAKVSNATAAATVAAMKRADAAEAVMRGAEGLEASVNAAAAVGAAADTAVVDGTGVAAATTAAMEAMTFETDSDADIIVYSTIADMTAPEGEPASSSATVDTVLHEQISILRLFLLRAKTFEFAWWGMRNAVDIEDMTDGAKSLLSRLVAVRRERLLPCEEPVL</sequence>
<evidence type="ECO:0000313" key="2">
    <source>
        <dbReference type="Proteomes" id="UP000218209"/>
    </source>
</evidence>